<accession>A0A4R3MZE2</accession>
<proteinExistence type="predicted"/>
<dbReference type="Gene3D" id="2.30.30.90">
    <property type="match status" value="1"/>
</dbReference>
<organism evidence="3 4">
    <name type="scientific">Thiobaca trueperi</name>
    <dbReference type="NCBI Taxonomy" id="127458"/>
    <lineage>
        <taxon>Bacteria</taxon>
        <taxon>Pseudomonadati</taxon>
        <taxon>Pseudomonadota</taxon>
        <taxon>Gammaproteobacteria</taxon>
        <taxon>Chromatiales</taxon>
        <taxon>Chromatiaceae</taxon>
        <taxon>Thiobaca</taxon>
    </lineage>
</organism>
<dbReference type="SUPFAM" id="SSF50037">
    <property type="entry name" value="C-terminal domain of transcriptional repressors"/>
    <property type="match status" value="1"/>
</dbReference>
<evidence type="ECO:0000259" key="2">
    <source>
        <dbReference type="SMART" id="SM00899"/>
    </source>
</evidence>
<dbReference type="InterPro" id="IPR007167">
    <property type="entry name" value="Fe-transptr_FeoA-like"/>
</dbReference>
<feature type="domain" description="Ferrous iron transporter FeoA-like" evidence="2">
    <location>
        <begin position="9"/>
        <end position="79"/>
    </location>
</feature>
<comment type="caution">
    <text evidence="3">The sequence shown here is derived from an EMBL/GenBank/DDBJ whole genome shotgun (WGS) entry which is preliminary data.</text>
</comment>
<name>A0A4R3MZE2_9GAMM</name>
<evidence type="ECO:0000256" key="1">
    <source>
        <dbReference type="ARBA" id="ARBA00023004"/>
    </source>
</evidence>
<dbReference type="InterPro" id="IPR008988">
    <property type="entry name" value="Transcriptional_repressor_C"/>
</dbReference>
<dbReference type="SMART" id="SM00899">
    <property type="entry name" value="FeoA"/>
    <property type="match status" value="1"/>
</dbReference>
<dbReference type="AlphaFoldDB" id="A0A4R3MZE2"/>
<dbReference type="EMBL" id="SMAO01000003">
    <property type="protein sequence ID" value="TCT22090.1"/>
    <property type="molecule type" value="Genomic_DNA"/>
</dbReference>
<dbReference type="InterPro" id="IPR038157">
    <property type="entry name" value="FeoA_core_dom"/>
</dbReference>
<sequence>MPDPAAELIRLADLPHDTAAYLTEIRGGHHLTRRLLALGLRQGCLFSVVQRRSQGLVLASGEARIAVGAGIAEKIWVTPTVALAASDSSNPPLPATGEPG</sequence>
<protein>
    <submittedName>
        <fullName evidence="3">Ferrous iron transport protein A</fullName>
    </submittedName>
</protein>
<dbReference type="OrthoDB" id="5772942at2"/>
<keyword evidence="1" id="KW-0408">Iron</keyword>
<gene>
    <name evidence="3" type="ORF">EDC35_103188</name>
</gene>
<dbReference type="GO" id="GO:0046914">
    <property type="term" value="F:transition metal ion binding"/>
    <property type="evidence" value="ECO:0007669"/>
    <property type="project" value="InterPro"/>
</dbReference>
<dbReference type="Pfam" id="PF04023">
    <property type="entry name" value="FeoA"/>
    <property type="match status" value="1"/>
</dbReference>
<reference evidence="3 4" key="1">
    <citation type="submission" date="2019-03" db="EMBL/GenBank/DDBJ databases">
        <title>Genomic Encyclopedia of Type Strains, Phase IV (KMG-IV): sequencing the most valuable type-strain genomes for metagenomic binning, comparative biology and taxonomic classification.</title>
        <authorList>
            <person name="Goeker M."/>
        </authorList>
    </citation>
    <scope>NUCLEOTIDE SEQUENCE [LARGE SCALE GENOMIC DNA]</scope>
    <source>
        <strain evidence="3 4">DSM 13587</strain>
    </source>
</reference>
<dbReference type="Proteomes" id="UP000295717">
    <property type="component" value="Unassembled WGS sequence"/>
</dbReference>
<dbReference type="RefSeq" id="WP_132976496.1">
    <property type="nucleotide sequence ID" value="NZ_SMAO01000003.1"/>
</dbReference>
<evidence type="ECO:0000313" key="3">
    <source>
        <dbReference type="EMBL" id="TCT22090.1"/>
    </source>
</evidence>
<keyword evidence="4" id="KW-1185">Reference proteome</keyword>
<evidence type="ECO:0000313" key="4">
    <source>
        <dbReference type="Proteomes" id="UP000295717"/>
    </source>
</evidence>